<gene>
    <name evidence="2" type="ORF">GMA10_11635</name>
</gene>
<sequence>MDTEQAEPDLRAYKYRLDPNADQIRALSQAAGAARVSCNMLIARNLDALKAGWAAVRELITAGTDAAEAPGKPVIVTKSKSSGHRIDAGRSH</sequence>
<protein>
    <submittedName>
        <fullName evidence="2">Helix-turn-helix domain-containing protein</fullName>
    </submittedName>
</protein>
<reference evidence="2 3" key="1">
    <citation type="submission" date="2019-12" db="EMBL/GenBank/DDBJ databases">
        <authorList>
            <person name="Li J."/>
            <person name="Shi Y."/>
            <person name="Xu G."/>
            <person name="Xiao D."/>
            <person name="Ran X."/>
        </authorList>
    </citation>
    <scope>NUCLEOTIDE SEQUENCE [LARGE SCALE GENOMIC DNA]</scope>
    <source>
        <strain evidence="2 3">JCM 15915</strain>
    </source>
</reference>
<organism evidence="2 3">
    <name type="scientific">Rothia koreensis</name>
    <dbReference type="NCBI Taxonomy" id="592378"/>
    <lineage>
        <taxon>Bacteria</taxon>
        <taxon>Bacillati</taxon>
        <taxon>Actinomycetota</taxon>
        <taxon>Actinomycetes</taxon>
        <taxon>Micrococcales</taxon>
        <taxon>Micrococcaceae</taxon>
        <taxon>Rothia</taxon>
    </lineage>
</organism>
<dbReference type="Pfam" id="PF12323">
    <property type="entry name" value="HTH_OrfB_IS605"/>
    <property type="match status" value="1"/>
</dbReference>
<dbReference type="OrthoDB" id="6230307at2"/>
<accession>A0A7K1LKX3</accession>
<dbReference type="RefSeq" id="WP_129316154.1">
    <property type="nucleotide sequence ID" value="NZ_NOIQ01000019.1"/>
</dbReference>
<evidence type="ECO:0000313" key="2">
    <source>
        <dbReference type="EMBL" id="MUN55848.1"/>
    </source>
</evidence>
<proteinExistence type="predicted"/>
<comment type="caution">
    <text evidence="2">The sequence shown here is derived from an EMBL/GenBank/DDBJ whole genome shotgun (WGS) entry which is preliminary data.</text>
</comment>
<evidence type="ECO:0000259" key="1">
    <source>
        <dbReference type="Pfam" id="PF12323"/>
    </source>
</evidence>
<dbReference type="AlphaFoldDB" id="A0A7K1LKX3"/>
<feature type="domain" description="Transposase putative helix-turn-helix" evidence="1">
    <location>
        <begin position="10"/>
        <end position="51"/>
    </location>
</feature>
<name>A0A7K1LKX3_9MICC</name>
<dbReference type="InterPro" id="IPR021027">
    <property type="entry name" value="Transposase_put_HTH"/>
</dbReference>
<evidence type="ECO:0000313" key="3">
    <source>
        <dbReference type="Proteomes" id="UP000462152"/>
    </source>
</evidence>
<keyword evidence="3" id="KW-1185">Reference proteome</keyword>
<dbReference type="EMBL" id="WOGT01000009">
    <property type="protein sequence ID" value="MUN55848.1"/>
    <property type="molecule type" value="Genomic_DNA"/>
</dbReference>
<dbReference type="Proteomes" id="UP000462152">
    <property type="component" value="Unassembled WGS sequence"/>
</dbReference>